<evidence type="ECO:0000313" key="6">
    <source>
        <dbReference type="Proteomes" id="UP000295217"/>
    </source>
</evidence>
<dbReference type="InterPro" id="IPR036291">
    <property type="entry name" value="NAD(P)-bd_dom_sf"/>
</dbReference>
<sequence>MITGAAGGVADQLRPRLRRPGRTLRLLDVRPPAEPAGASEELVIGSIIDVDELTAACRDIDAVIHLGGESREAPAEDVLRSNAYGTWCVLEAARRAGTSRVVIASSSHAVGFVRTAEAPVPADVPGRADTLYGWSKIAAEAAGRLYHDRYGMDVICLRIGTWRVRPTTPRELATWLSPDDGARLIEACLAATSPGYRVMWGISRNTRRWCSLAEGEAIGYVPRDDAERYAGELIARSGAPDITSDPQVARIGGTWCHLPLGVRHAATPHPVRDGCAPLEGSSDQHLRH</sequence>
<dbReference type="GO" id="GO:0016491">
    <property type="term" value="F:oxidoreductase activity"/>
    <property type="evidence" value="ECO:0007669"/>
    <property type="project" value="UniProtKB-KW"/>
</dbReference>
<dbReference type="OrthoDB" id="8770295at2"/>
<dbReference type="EMBL" id="SMLB01000002">
    <property type="protein sequence ID" value="TDD72759.1"/>
    <property type="molecule type" value="Genomic_DNA"/>
</dbReference>
<dbReference type="Proteomes" id="UP000295217">
    <property type="component" value="Unassembled WGS sequence"/>
</dbReference>
<protein>
    <submittedName>
        <fullName evidence="5">NAD(P)-dependent oxidoreductase</fullName>
    </submittedName>
</protein>
<keyword evidence="2" id="KW-0560">Oxidoreductase</keyword>
<dbReference type="Pfam" id="PF01370">
    <property type="entry name" value="Epimerase"/>
    <property type="match status" value="1"/>
</dbReference>
<comment type="similarity">
    <text evidence="1">Belongs to the NAD(P)-dependent epimerase/dehydratase family.</text>
</comment>
<name>A0A4R5AMG1_9ACTN</name>
<dbReference type="Gene3D" id="3.40.50.720">
    <property type="entry name" value="NAD(P)-binding Rossmann-like Domain"/>
    <property type="match status" value="1"/>
</dbReference>
<evidence type="ECO:0000256" key="3">
    <source>
        <dbReference type="ARBA" id="ARBA00023027"/>
    </source>
</evidence>
<dbReference type="PANTHER" id="PTHR43103">
    <property type="entry name" value="NUCLEOSIDE-DIPHOSPHATE-SUGAR EPIMERASE"/>
    <property type="match status" value="1"/>
</dbReference>
<feature type="domain" description="NAD-dependent epimerase/dehydratase" evidence="4">
    <location>
        <begin position="1"/>
        <end position="162"/>
    </location>
</feature>
<reference evidence="5 6" key="1">
    <citation type="submission" date="2019-02" db="EMBL/GenBank/DDBJ databases">
        <title>Draft genome sequences of novel Actinobacteria.</title>
        <authorList>
            <person name="Sahin N."/>
            <person name="Ay H."/>
            <person name="Saygin H."/>
        </authorList>
    </citation>
    <scope>NUCLEOTIDE SEQUENCE [LARGE SCALE GENOMIC DNA]</scope>
    <source>
        <strain evidence="5 6">8K307</strain>
    </source>
</reference>
<dbReference type="PANTHER" id="PTHR43103:SF5">
    <property type="entry name" value="4-EPIMERASE, PUTATIVE (AFU_ORTHOLOGUE AFUA_7G00360)-RELATED"/>
    <property type="match status" value="1"/>
</dbReference>
<proteinExistence type="inferred from homology"/>
<dbReference type="SUPFAM" id="SSF51735">
    <property type="entry name" value="NAD(P)-binding Rossmann-fold domains"/>
    <property type="match status" value="1"/>
</dbReference>
<dbReference type="AlphaFoldDB" id="A0A4R5AMG1"/>
<evidence type="ECO:0000256" key="1">
    <source>
        <dbReference type="ARBA" id="ARBA00007637"/>
    </source>
</evidence>
<evidence type="ECO:0000259" key="4">
    <source>
        <dbReference type="Pfam" id="PF01370"/>
    </source>
</evidence>
<gene>
    <name evidence="5" type="ORF">E1262_02165</name>
</gene>
<keyword evidence="3" id="KW-0520">NAD</keyword>
<evidence type="ECO:0000256" key="2">
    <source>
        <dbReference type="ARBA" id="ARBA00023002"/>
    </source>
</evidence>
<evidence type="ECO:0000313" key="5">
    <source>
        <dbReference type="EMBL" id="TDD72759.1"/>
    </source>
</evidence>
<comment type="caution">
    <text evidence="5">The sequence shown here is derived from an EMBL/GenBank/DDBJ whole genome shotgun (WGS) entry which is preliminary data.</text>
</comment>
<dbReference type="InterPro" id="IPR001509">
    <property type="entry name" value="Epimerase_deHydtase"/>
</dbReference>
<accession>A0A4R5AMG1</accession>
<organism evidence="5 6">
    <name type="scientific">Jiangella aurantiaca</name>
    <dbReference type="NCBI Taxonomy" id="2530373"/>
    <lineage>
        <taxon>Bacteria</taxon>
        <taxon>Bacillati</taxon>
        <taxon>Actinomycetota</taxon>
        <taxon>Actinomycetes</taxon>
        <taxon>Jiangellales</taxon>
        <taxon>Jiangellaceae</taxon>
        <taxon>Jiangella</taxon>
    </lineage>
</organism>
<keyword evidence="6" id="KW-1185">Reference proteome</keyword>